<gene>
    <name evidence="1" type="ORF">H3H32_12225</name>
</gene>
<dbReference type="KEGG" id="sfol:H3H32_12225"/>
<accession>A0A7G5H3A0</accession>
<evidence type="ECO:0000313" key="2">
    <source>
        <dbReference type="Proteomes" id="UP000515369"/>
    </source>
</evidence>
<dbReference type="EMBL" id="CP059732">
    <property type="protein sequence ID" value="QMW05592.1"/>
    <property type="molecule type" value="Genomic_DNA"/>
</dbReference>
<proteinExistence type="predicted"/>
<name>A0A7G5H3A0_9BACT</name>
<dbReference type="Proteomes" id="UP000515369">
    <property type="component" value="Chromosome"/>
</dbReference>
<organism evidence="1 2">
    <name type="scientific">Spirosoma foliorum</name>
    <dbReference type="NCBI Taxonomy" id="2710596"/>
    <lineage>
        <taxon>Bacteria</taxon>
        <taxon>Pseudomonadati</taxon>
        <taxon>Bacteroidota</taxon>
        <taxon>Cytophagia</taxon>
        <taxon>Cytophagales</taxon>
        <taxon>Cytophagaceae</taxon>
        <taxon>Spirosoma</taxon>
    </lineage>
</organism>
<dbReference type="AlphaFoldDB" id="A0A7G5H3A0"/>
<reference evidence="1 2" key="1">
    <citation type="submission" date="2020-07" db="EMBL/GenBank/DDBJ databases">
        <title>Spirosoma foliorum sp. nov., isolated from the leaves on the Nejang mountain Korea, Republic of.</title>
        <authorList>
            <person name="Ho H."/>
            <person name="Lee Y.-J."/>
            <person name="Nurcahyanto D.-A."/>
            <person name="Kim S.-G."/>
        </authorList>
    </citation>
    <scope>NUCLEOTIDE SEQUENCE [LARGE SCALE GENOMIC DNA]</scope>
    <source>
        <strain evidence="1 2">PL0136</strain>
    </source>
</reference>
<evidence type="ECO:0000313" key="1">
    <source>
        <dbReference type="EMBL" id="QMW05592.1"/>
    </source>
</evidence>
<protein>
    <submittedName>
        <fullName evidence="1">Uncharacterized protein</fullName>
    </submittedName>
</protein>
<sequence length="82" mass="9534">MRFVQDIPNPQFRIGLYAWNSKYIVKIEAGPYEQTYKVSEMDLIDPAAVPSLLDQEFLTKVSQRFQDMDADWQATGDRNNAF</sequence>
<keyword evidence="2" id="KW-1185">Reference proteome</keyword>
<dbReference type="RefSeq" id="WP_182462973.1">
    <property type="nucleotide sequence ID" value="NZ_CP059732.1"/>
</dbReference>